<keyword evidence="2" id="KW-0732">Signal</keyword>
<reference evidence="3 4" key="1">
    <citation type="submission" date="2017-01" db="EMBL/GenBank/DDBJ databases">
        <title>Complete genome of Lacinutrix venerupis DOK2-8 isolated from seawater in Dokdo.</title>
        <authorList>
            <person name="Chi W.-J."/>
            <person name="Kim J.H."/>
        </authorList>
    </citation>
    <scope>NUCLEOTIDE SEQUENCE [LARGE SCALE GENOMIC DNA]</scope>
    <source>
        <strain evidence="3 4">DOK2-8</strain>
    </source>
</reference>
<dbReference type="Proteomes" id="UP000187506">
    <property type="component" value="Chromosome"/>
</dbReference>
<dbReference type="RefSeq" id="WP_076733783.1">
    <property type="nucleotide sequence ID" value="NZ_CP019352.1"/>
</dbReference>
<sequence length="548" mass="60696">MKQNFFKLTLLFLIAISAYNCQNDDDIINLDKTTKNNITVEHISSKKLDTRTAIKITEKVKQIQKNKELTLNSQNKFVYNNDFGVYIDLDNGKLINNNGKLYYTYPMYRNNEEKLENIVFTVLDNGEVETFFVKYNITPKQFDELSTIEQQNLTPQFQKVDANGNPEYICVDFIQTIIVYGQCEIEHSNGLTCDGEISTYVTSFCNWTSGSSNNTGNPTTNNTNNTNTSNNNYGNGYTNGSNSVTTTPISPTAMLIFELSNALNLTPEMTAWLEIKTNWAKGQYIKKFLEEQGGCFLLDLDIQGNTTSPECQQAASIAEAILILMMNDTGLTFEDAIILYVFGEQVEIIVEGPDTPIENMSQYLDCFDTSQSGQDAKITIYVDEPVDGSNALVGADGVGHTFISIEQGENIATFGFYPVYGLPSLYYSVDGIMGNNSNTTYDVSITIDNVSTTDFNNGEFTYPLLSIINHIIAFSNSNYDINGQNCTDLGIDIANLAGLPMPTCNANPIYFFGSTPGRAGEYIRNLTPLPEGVTKDTDGGVSPDNNCN</sequence>
<accession>A0AAC9PXR7</accession>
<gene>
    <name evidence="3" type="ORF">BWR22_11325</name>
</gene>
<feature type="signal peptide" evidence="2">
    <location>
        <begin position="1"/>
        <end position="23"/>
    </location>
</feature>
<evidence type="ECO:0000313" key="3">
    <source>
        <dbReference type="EMBL" id="APY00879.1"/>
    </source>
</evidence>
<proteinExistence type="predicted"/>
<keyword evidence="4" id="KW-1185">Reference proteome</keyword>
<organism evidence="3 4">
    <name type="scientific">Lacinutrix venerupis</name>
    <dbReference type="NCBI Taxonomy" id="1486034"/>
    <lineage>
        <taxon>Bacteria</taxon>
        <taxon>Pseudomonadati</taxon>
        <taxon>Bacteroidota</taxon>
        <taxon>Flavobacteriia</taxon>
        <taxon>Flavobacteriales</taxon>
        <taxon>Flavobacteriaceae</taxon>
        <taxon>Lacinutrix</taxon>
    </lineage>
</organism>
<feature type="region of interest" description="Disordered" evidence="1">
    <location>
        <begin position="212"/>
        <end position="231"/>
    </location>
</feature>
<dbReference type="KEGG" id="lvn:BWR22_11325"/>
<name>A0AAC9PXR7_9FLAO</name>
<dbReference type="EMBL" id="CP019352">
    <property type="protein sequence ID" value="APY00879.1"/>
    <property type="molecule type" value="Genomic_DNA"/>
</dbReference>
<evidence type="ECO:0000256" key="2">
    <source>
        <dbReference type="SAM" id="SignalP"/>
    </source>
</evidence>
<feature type="region of interest" description="Disordered" evidence="1">
    <location>
        <begin position="529"/>
        <end position="548"/>
    </location>
</feature>
<dbReference type="AlphaFoldDB" id="A0AAC9PXR7"/>
<feature type="chain" id="PRO_5042079487" evidence="2">
    <location>
        <begin position="24"/>
        <end position="548"/>
    </location>
</feature>
<evidence type="ECO:0000313" key="4">
    <source>
        <dbReference type="Proteomes" id="UP000187506"/>
    </source>
</evidence>
<evidence type="ECO:0000256" key="1">
    <source>
        <dbReference type="SAM" id="MobiDB-lite"/>
    </source>
</evidence>
<protein>
    <submittedName>
        <fullName evidence="3">Uncharacterized protein</fullName>
    </submittedName>
</protein>